<evidence type="ECO:0000256" key="2">
    <source>
        <dbReference type="ARBA" id="ARBA00017632"/>
    </source>
</evidence>
<dbReference type="GO" id="GO:0006183">
    <property type="term" value="P:GTP biosynthetic process"/>
    <property type="evidence" value="ECO:0007669"/>
    <property type="project" value="InterPro"/>
</dbReference>
<name>A0A8H7VDQ2_9FUNG</name>
<accession>A0A8H7VDQ2</accession>
<feature type="compositionally biased region" description="Low complexity" evidence="10">
    <location>
        <begin position="1155"/>
        <end position="1169"/>
    </location>
</feature>
<evidence type="ECO:0000313" key="13">
    <source>
        <dbReference type="Proteomes" id="UP000650833"/>
    </source>
</evidence>
<dbReference type="GO" id="GO:0006241">
    <property type="term" value="P:CTP biosynthetic process"/>
    <property type="evidence" value="ECO:0007669"/>
    <property type="project" value="InterPro"/>
</dbReference>
<keyword evidence="5" id="KW-0418">Kinase</keyword>
<feature type="compositionally biased region" description="Polar residues" evidence="10">
    <location>
        <begin position="907"/>
        <end position="930"/>
    </location>
</feature>
<keyword evidence="9" id="KW-0175">Coiled coil</keyword>
<comment type="caution">
    <text evidence="12">The sequence shown here is derived from an EMBL/GenBank/DDBJ whole genome shotgun (WGS) entry which is preliminary data.</text>
</comment>
<feature type="binding site" evidence="7">
    <location>
        <position position="125"/>
    </location>
    <ligand>
        <name>ATP</name>
        <dbReference type="ChEBI" id="CHEBI:30616"/>
    </ligand>
</feature>
<dbReference type="PRINTS" id="PR01243">
    <property type="entry name" value="NUCDPKINASE"/>
</dbReference>
<dbReference type="PROSITE" id="PS51374">
    <property type="entry name" value="NDPK_LIKE"/>
    <property type="match status" value="1"/>
</dbReference>
<dbReference type="GO" id="GO:0004550">
    <property type="term" value="F:nucleoside diphosphate kinase activity"/>
    <property type="evidence" value="ECO:0007669"/>
    <property type="project" value="InterPro"/>
</dbReference>
<dbReference type="Gene3D" id="3.30.70.141">
    <property type="entry name" value="Nucleoside diphosphate kinase-like domain"/>
    <property type="match status" value="1"/>
</dbReference>
<evidence type="ECO:0000259" key="11">
    <source>
        <dbReference type="SMART" id="SM00562"/>
    </source>
</evidence>
<evidence type="ECO:0000256" key="10">
    <source>
        <dbReference type="SAM" id="MobiDB-lite"/>
    </source>
</evidence>
<keyword evidence="3" id="KW-0808">Transferase</keyword>
<dbReference type="GO" id="GO:0005524">
    <property type="term" value="F:ATP binding"/>
    <property type="evidence" value="ECO:0007669"/>
    <property type="project" value="UniProtKB-KW"/>
</dbReference>
<evidence type="ECO:0000256" key="9">
    <source>
        <dbReference type="SAM" id="Coils"/>
    </source>
</evidence>
<evidence type="ECO:0000256" key="1">
    <source>
        <dbReference type="ARBA" id="ARBA00008142"/>
    </source>
</evidence>
<evidence type="ECO:0000256" key="7">
    <source>
        <dbReference type="PROSITE-ProRule" id="PRU00706"/>
    </source>
</evidence>
<feature type="coiled-coil region" evidence="9">
    <location>
        <begin position="385"/>
        <end position="425"/>
    </location>
</feature>
<keyword evidence="6" id="KW-0067">ATP-binding</keyword>
<evidence type="ECO:0000256" key="8">
    <source>
        <dbReference type="RuleBase" id="RU004011"/>
    </source>
</evidence>
<feature type="compositionally biased region" description="Basic and acidic residues" evidence="10">
    <location>
        <begin position="730"/>
        <end position="744"/>
    </location>
</feature>
<dbReference type="OrthoDB" id="2162449at2759"/>
<feature type="region of interest" description="Disordered" evidence="10">
    <location>
        <begin position="617"/>
        <end position="785"/>
    </location>
</feature>
<organism evidence="12 13">
    <name type="scientific">Mucor plumbeus</name>
    <dbReference type="NCBI Taxonomy" id="97098"/>
    <lineage>
        <taxon>Eukaryota</taxon>
        <taxon>Fungi</taxon>
        <taxon>Fungi incertae sedis</taxon>
        <taxon>Mucoromycota</taxon>
        <taxon>Mucoromycotina</taxon>
        <taxon>Mucoromycetes</taxon>
        <taxon>Mucorales</taxon>
        <taxon>Mucorineae</taxon>
        <taxon>Mucoraceae</taxon>
        <taxon>Mucor</taxon>
    </lineage>
</organism>
<reference evidence="12" key="1">
    <citation type="submission" date="2020-12" db="EMBL/GenBank/DDBJ databases">
        <title>Metabolic potential, ecology and presence of endohyphal bacteria is reflected in genomic diversity of Mucoromycotina.</title>
        <authorList>
            <person name="Muszewska A."/>
            <person name="Okrasinska A."/>
            <person name="Steczkiewicz K."/>
            <person name="Drgas O."/>
            <person name="Orlowska M."/>
            <person name="Perlinska-Lenart U."/>
            <person name="Aleksandrzak-Piekarczyk T."/>
            <person name="Szatraj K."/>
            <person name="Zielenkiewicz U."/>
            <person name="Pilsyk S."/>
            <person name="Malc E."/>
            <person name="Mieczkowski P."/>
            <person name="Kruszewska J.S."/>
            <person name="Biernat P."/>
            <person name="Pawlowska J."/>
        </authorList>
    </citation>
    <scope>NUCLEOTIDE SEQUENCE</scope>
    <source>
        <strain evidence="12">CBS 226.32</strain>
    </source>
</reference>
<feature type="domain" description="Nucleoside diphosphate kinase-like" evidence="11">
    <location>
        <begin position="11"/>
        <end position="151"/>
    </location>
</feature>
<dbReference type="PANTHER" id="PTHR46161">
    <property type="entry name" value="NUCLEOSIDE DIPHOSPHATE KINASE"/>
    <property type="match status" value="1"/>
</dbReference>
<evidence type="ECO:0000256" key="6">
    <source>
        <dbReference type="ARBA" id="ARBA00022840"/>
    </source>
</evidence>
<keyword evidence="4" id="KW-0547">Nucleotide-binding</keyword>
<sequence length="1195" mass="128663">MDDADAQVKLTSRTLALIKPDAMQANHKNEIINKIKENKFDIVQEKQLLLSKEKAGLFYKEHEGKSFYQDLTNWMSSSPIYALILEKEDAVQSWRNLMGPTNSNKARDVEPNSIRALFGTDGSQNATHGSDSQDSAEREIALIFDENETHVVEIQGLVDEFNTHDVCKPDAIIEPEQQQQQISEVKAESNADNNGPENGDNEKILENIVDTEHLHTSDLVTSEDNVTDLSQKEDEATNAVSEEGAKTNEIIETSSATTINNNNEEPIIDQVAVSLDVKIDATLQGPTTVSDTIDVDIAIADIPTSDSNKPIPDTTQDDIKEHVTDTVSLSTVTLNDDKQIEIEKNKKQDAKPIESCPVLKQQDAKIEPETVVTEAEIVANATAKVADSEKEIEEDVVNLENEQSKANATANVADLENKQSKANVDIENQIRAEIVETKDKPDVQEESNVAENVKEAEDLHENDAALEPAASVTEEILEVHPSALAVTVESNQETGQLDTKEPITESLSVDEQKKQDEPVITASVIVNDINENSEKSIVDVDIVPVTVASTVGVQENDESDIIPGVTTDVVPETKYMQSDVIVDDENKQPEAKNIEITLAEGDTEPIKDAKLNESVIQEKEVVEEEVSSEQSGDLVSATPTTTTTTSSNDNSSQSSKNSSVTEKSQVQENKDKIKETNVNKKQPKLKTPGASSTGIRSITRPNGSVAADKKKTTSTTATGLRKPATTTLKKKVDVKEQHQEEKSKTKTRVPRVALLSQPKKKPIQDATAAASTEVKTKKATVSTRSLVSRLTAPTAASARKKTSSADGNTTITTATIATTTKPADAVRQKKISSATPTSTVKKVSSSAVAGTSVAGKRTLKMTTKPTIPSSSSAAAATTKKPATTTGMRRISPPTSTTASKKVDGTVKRTTGTRATASGLPSSTTISNGKTSTRKETLSTGSKLKKTAPATTVKKSAAISPKTKADATSSTDSTSKASSVSSVSASSSTSSLDNNAVVSEELEAIKLETVSPPLPSAPPATDEIANEAEKLQENGLDNDNVDDSINNINNVDQELNEKENESDVIISSSINVTDEKMVTEKQDDIIVDLPEEEINNEQEVLSVDITKQQENVVIVEPATPVAANQESDAEVAAITTQPAATTAKPQMASLRSRFENLNNNNNTNNTLNNNQLHTTSSKEIRSKSPNRISDMINRFQ</sequence>
<dbReference type="InterPro" id="IPR034907">
    <property type="entry name" value="NDK-like_dom"/>
</dbReference>
<keyword evidence="13" id="KW-1185">Reference proteome</keyword>
<dbReference type="SUPFAM" id="SSF54919">
    <property type="entry name" value="Nucleoside diphosphate kinase, NDK"/>
    <property type="match status" value="1"/>
</dbReference>
<gene>
    <name evidence="12" type="ORF">INT46_008281</name>
</gene>
<dbReference type="PANTHER" id="PTHR46161:SF3">
    <property type="entry name" value="NUCLEOSIDE DIPHOSPHATE KINASE DDB_G0292928-RELATED"/>
    <property type="match status" value="1"/>
</dbReference>
<dbReference type="GO" id="GO:0006228">
    <property type="term" value="P:UTP biosynthetic process"/>
    <property type="evidence" value="ECO:0007669"/>
    <property type="project" value="InterPro"/>
</dbReference>
<feature type="region of interest" description="Disordered" evidence="10">
    <location>
        <begin position="820"/>
        <end position="993"/>
    </location>
</feature>
<feature type="region of interest" description="Disordered" evidence="10">
    <location>
        <begin position="1155"/>
        <end position="1195"/>
    </location>
</feature>
<feature type="binding site" evidence="7">
    <location>
        <position position="95"/>
    </location>
    <ligand>
        <name>ATP</name>
        <dbReference type="ChEBI" id="CHEBI:30616"/>
    </ligand>
</feature>
<comment type="similarity">
    <text evidence="1 7 8">Belongs to the NDK family.</text>
</comment>
<evidence type="ECO:0000313" key="12">
    <source>
        <dbReference type="EMBL" id="KAG2215047.1"/>
    </source>
</evidence>
<dbReference type="InterPro" id="IPR001564">
    <property type="entry name" value="Nucleoside_diP_kinase"/>
</dbReference>
<feature type="compositionally biased region" description="Basic and acidic residues" evidence="10">
    <location>
        <begin position="668"/>
        <end position="678"/>
    </location>
</feature>
<dbReference type="Proteomes" id="UP000650833">
    <property type="component" value="Unassembled WGS sequence"/>
</dbReference>
<dbReference type="SMART" id="SM00562">
    <property type="entry name" value="NDK"/>
    <property type="match status" value="1"/>
</dbReference>
<feature type="binding site" evidence="7">
    <location>
        <position position="115"/>
    </location>
    <ligand>
        <name>ATP</name>
        <dbReference type="ChEBI" id="CHEBI:30616"/>
    </ligand>
</feature>
<evidence type="ECO:0000256" key="4">
    <source>
        <dbReference type="ARBA" id="ARBA00022741"/>
    </source>
</evidence>
<dbReference type="InterPro" id="IPR036850">
    <property type="entry name" value="NDK-like_dom_sf"/>
</dbReference>
<feature type="compositionally biased region" description="Polar residues" evidence="10">
    <location>
        <begin position="689"/>
        <end position="702"/>
    </location>
</feature>
<protein>
    <recommendedName>
        <fullName evidence="2">Nucleoside diphosphate kinase</fullName>
    </recommendedName>
</protein>
<feature type="binding site" evidence="7">
    <location>
        <position position="19"/>
    </location>
    <ligand>
        <name>ATP</name>
        <dbReference type="ChEBI" id="CHEBI:30616"/>
    </ligand>
</feature>
<feature type="compositionally biased region" description="Low complexity" evidence="10">
    <location>
        <begin position="965"/>
        <end position="990"/>
    </location>
</feature>
<dbReference type="Pfam" id="PF00334">
    <property type="entry name" value="NDK"/>
    <property type="match status" value="1"/>
</dbReference>
<dbReference type="EMBL" id="JAEPRC010000015">
    <property type="protein sequence ID" value="KAG2215047.1"/>
    <property type="molecule type" value="Genomic_DNA"/>
</dbReference>
<evidence type="ECO:0000256" key="5">
    <source>
        <dbReference type="ARBA" id="ARBA00022777"/>
    </source>
</evidence>
<evidence type="ECO:0000256" key="3">
    <source>
        <dbReference type="ARBA" id="ARBA00022679"/>
    </source>
</evidence>
<feature type="binding site" evidence="7">
    <location>
        <position position="67"/>
    </location>
    <ligand>
        <name>ATP</name>
        <dbReference type="ChEBI" id="CHEBI:30616"/>
    </ligand>
</feature>
<feature type="active site" description="Pros-phosphohistidine intermediate" evidence="7">
    <location>
        <position position="128"/>
    </location>
</feature>
<proteinExistence type="inferred from homology"/>
<dbReference type="AlphaFoldDB" id="A0A8H7VDQ2"/>
<feature type="compositionally biased region" description="Low complexity" evidence="10">
    <location>
        <begin position="628"/>
        <end position="661"/>
    </location>
</feature>
<feature type="region of interest" description="Disordered" evidence="10">
    <location>
        <begin position="176"/>
        <end position="201"/>
    </location>
</feature>
<feature type="compositionally biased region" description="Low complexity" evidence="10">
    <location>
        <begin position="832"/>
        <end position="885"/>
    </location>
</feature>
<feature type="binding site" evidence="7">
    <location>
        <position position="101"/>
    </location>
    <ligand>
        <name>ATP</name>
        <dbReference type="ChEBI" id="CHEBI:30616"/>
    </ligand>
</feature>